<evidence type="ECO:0000313" key="2">
    <source>
        <dbReference type="Proteomes" id="UP000031036"/>
    </source>
</evidence>
<accession>A0A0B2V7X7</accession>
<reference evidence="1 2" key="1">
    <citation type="submission" date="2014-11" db="EMBL/GenBank/DDBJ databases">
        <title>Genetic blueprint of the zoonotic pathogen Toxocara canis.</title>
        <authorList>
            <person name="Zhu X.-Q."/>
            <person name="Korhonen P.K."/>
            <person name="Cai H."/>
            <person name="Young N.D."/>
            <person name="Nejsum P."/>
            <person name="von Samson-Himmelstjerna G."/>
            <person name="Boag P.R."/>
            <person name="Tan P."/>
            <person name="Li Q."/>
            <person name="Min J."/>
            <person name="Yang Y."/>
            <person name="Wang X."/>
            <person name="Fang X."/>
            <person name="Hall R.S."/>
            <person name="Hofmann A."/>
            <person name="Sternberg P.W."/>
            <person name="Jex A.R."/>
            <person name="Gasser R.B."/>
        </authorList>
    </citation>
    <scope>NUCLEOTIDE SEQUENCE [LARGE SCALE GENOMIC DNA]</scope>
    <source>
        <strain evidence="1">PN_DK_2014</strain>
    </source>
</reference>
<evidence type="ECO:0000313" key="1">
    <source>
        <dbReference type="EMBL" id="KHN77638.1"/>
    </source>
</evidence>
<comment type="caution">
    <text evidence="1">The sequence shown here is derived from an EMBL/GenBank/DDBJ whole genome shotgun (WGS) entry which is preliminary data.</text>
</comment>
<organism evidence="1 2">
    <name type="scientific">Toxocara canis</name>
    <name type="common">Canine roundworm</name>
    <dbReference type="NCBI Taxonomy" id="6265"/>
    <lineage>
        <taxon>Eukaryota</taxon>
        <taxon>Metazoa</taxon>
        <taxon>Ecdysozoa</taxon>
        <taxon>Nematoda</taxon>
        <taxon>Chromadorea</taxon>
        <taxon>Rhabditida</taxon>
        <taxon>Spirurina</taxon>
        <taxon>Ascaridomorpha</taxon>
        <taxon>Ascaridoidea</taxon>
        <taxon>Toxocaridae</taxon>
        <taxon>Toxocara</taxon>
    </lineage>
</organism>
<sequence>MPSKQRLQKHANIKISDQCGSTIALRINTDQRSTSTDQSITNLTALPKRPRLLAPCTYTKILHQINNTQIQSRDNHNTFLPLSPSIQRANKRPFIIDVEHFLTSLQSTTELSIALHQL</sequence>
<name>A0A0B2V7X7_TOXCA</name>
<dbReference type="Proteomes" id="UP000031036">
    <property type="component" value="Unassembled WGS sequence"/>
</dbReference>
<proteinExistence type="predicted"/>
<gene>
    <name evidence="1" type="ORF">Tcan_15147</name>
</gene>
<dbReference type="AlphaFoldDB" id="A0A0B2V7X7"/>
<dbReference type="EMBL" id="JPKZ01002259">
    <property type="protein sequence ID" value="KHN77638.1"/>
    <property type="molecule type" value="Genomic_DNA"/>
</dbReference>
<protein>
    <submittedName>
        <fullName evidence="1">Uncharacterized protein</fullName>
    </submittedName>
</protein>
<keyword evidence="2" id="KW-1185">Reference proteome</keyword>